<dbReference type="InterPro" id="IPR029063">
    <property type="entry name" value="SAM-dependent_MTases_sf"/>
</dbReference>
<dbReference type="SUPFAM" id="SSF53335">
    <property type="entry name" value="S-adenosyl-L-methionine-dependent methyltransferases"/>
    <property type="match status" value="1"/>
</dbReference>
<sequence length="122" mass="13808">MSSPVPAAVEAVTLKPSLVRAEDIIEADPEPSEEYDAGSFCTSTKSVSQSIFDYVKENGRSYHRYRHGSYLFPNDEIENDRLDLQYEILKMLFEGRAYFAPLKNPKKILDIGTGTGIWPIEM</sequence>
<organism evidence="1 2">
    <name type="scientific">Cryomyces antarcticus</name>
    <dbReference type="NCBI Taxonomy" id="329879"/>
    <lineage>
        <taxon>Eukaryota</taxon>
        <taxon>Fungi</taxon>
        <taxon>Dikarya</taxon>
        <taxon>Ascomycota</taxon>
        <taxon>Pezizomycotina</taxon>
        <taxon>Dothideomycetes</taxon>
        <taxon>Dothideomycetes incertae sedis</taxon>
        <taxon>Cryomyces</taxon>
    </lineage>
</organism>
<evidence type="ECO:0000313" key="2">
    <source>
        <dbReference type="Proteomes" id="UP001357485"/>
    </source>
</evidence>
<keyword evidence="2" id="KW-1185">Reference proteome</keyword>
<dbReference type="EMBL" id="JAVRRA010000073">
    <property type="protein sequence ID" value="KAK5294399.1"/>
    <property type="molecule type" value="Genomic_DNA"/>
</dbReference>
<reference evidence="1 2" key="1">
    <citation type="submission" date="2023-08" db="EMBL/GenBank/DDBJ databases">
        <title>Black Yeasts Isolated from many extreme environments.</title>
        <authorList>
            <person name="Coleine C."/>
            <person name="Stajich J.E."/>
            <person name="Selbmann L."/>
        </authorList>
    </citation>
    <scope>NUCLEOTIDE SEQUENCE [LARGE SCALE GENOMIC DNA]</scope>
    <source>
        <strain evidence="1 2">CCFEE 536</strain>
    </source>
</reference>
<gene>
    <name evidence="1" type="ORF">LTR16_001399</name>
</gene>
<proteinExistence type="predicted"/>
<accession>A0ABR0M897</accession>
<dbReference type="Proteomes" id="UP001357485">
    <property type="component" value="Unassembled WGS sequence"/>
</dbReference>
<name>A0ABR0M897_9PEZI</name>
<evidence type="ECO:0000313" key="1">
    <source>
        <dbReference type="EMBL" id="KAK5294399.1"/>
    </source>
</evidence>
<feature type="non-terminal residue" evidence="1">
    <location>
        <position position="122"/>
    </location>
</feature>
<comment type="caution">
    <text evidence="1">The sequence shown here is derived from an EMBL/GenBank/DDBJ whole genome shotgun (WGS) entry which is preliminary data.</text>
</comment>
<protein>
    <submittedName>
        <fullName evidence="1">Uncharacterized protein</fullName>
    </submittedName>
</protein>